<evidence type="ECO:0000256" key="1">
    <source>
        <dbReference type="ARBA" id="ARBA00001863"/>
    </source>
</evidence>
<dbReference type="STRING" id="1071383.J7S1T2"/>
<dbReference type="Pfam" id="PF00723">
    <property type="entry name" value="Glyco_hydro_15"/>
    <property type="match status" value="1"/>
</dbReference>
<dbReference type="OMA" id="SHFWNQS"/>
<evidence type="ECO:0000256" key="2">
    <source>
        <dbReference type="ARBA" id="ARBA00006188"/>
    </source>
</evidence>
<dbReference type="GeneID" id="34527354"/>
<feature type="domain" description="GH15-like" evidence="11">
    <location>
        <begin position="97"/>
        <end position="509"/>
    </location>
</feature>
<evidence type="ECO:0000256" key="3">
    <source>
        <dbReference type="ARBA" id="ARBA00012593"/>
    </source>
</evidence>
<evidence type="ECO:0000256" key="6">
    <source>
        <dbReference type="ARBA" id="ARBA00023295"/>
    </source>
</evidence>
<keyword evidence="5" id="KW-0119">Carbohydrate metabolism</keyword>
<dbReference type="AlphaFoldDB" id="J7S1T2"/>
<dbReference type="PRINTS" id="PR00736">
    <property type="entry name" value="GLHYDRLASE15"/>
</dbReference>
<keyword evidence="7" id="KW-0624">Polysaccharide degradation</keyword>
<dbReference type="InterPro" id="IPR000165">
    <property type="entry name" value="Glucoamylase"/>
</dbReference>
<dbReference type="GO" id="GO:0005980">
    <property type="term" value="P:glycogen catabolic process"/>
    <property type="evidence" value="ECO:0007669"/>
    <property type="project" value="EnsemblFungi"/>
</dbReference>
<evidence type="ECO:0000256" key="4">
    <source>
        <dbReference type="ARBA" id="ARBA00022801"/>
    </source>
</evidence>
<accession>J7S1T2</accession>
<dbReference type="PANTHER" id="PTHR31616:SF9">
    <property type="entry name" value="GLUCOAMYLASE, INTRACELLULAR SPORULATION-SPECIFIC"/>
    <property type="match status" value="1"/>
</dbReference>
<keyword evidence="6" id="KW-0326">Glycosidase</keyword>
<organism evidence="12 13">
    <name type="scientific">Huiozyma naganishii (strain ATCC MYA-139 / BCRC 22969 / CBS 8797 / KCTC 17520 / NBRC 10181 / NCYC 3082 / Yp74L-3)</name>
    <name type="common">Yeast</name>
    <name type="synonym">Kazachstania naganishii</name>
    <dbReference type="NCBI Taxonomy" id="1071383"/>
    <lineage>
        <taxon>Eukaryota</taxon>
        <taxon>Fungi</taxon>
        <taxon>Dikarya</taxon>
        <taxon>Ascomycota</taxon>
        <taxon>Saccharomycotina</taxon>
        <taxon>Saccharomycetes</taxon>
        <taxon>Saccharomycetales</taxon>
        <taxon>Saccharomycetaceae</taxon>
        <taxon>Huiozyma</taxon>
    </lineage>
</organism>
<dbReference type="PANTHER" id="PTHR31616">
    <property type="entry name" value="TREHALASE"/>
    <property type="match status" value="1"/>
</dbReference>
<protein>
    <recommendedName>
        <fullName evidence="3">glucan 1,4-alpha-glucosidase</fullName>
        <ecNumber evidence="3">3.2.1.3</ecNumber>
    </recommendedName>
    <alternativeName>
        <fullName evidence="9">1,4-alpha-D-glucan glucohydrolase</fullName>
    </alternativeName>
    <alternativeName>
        <fullName evidence="8">Glucan 1,4-alpha-glucosidase</fullName>
    </alternativeName>
</protein>
<gene>
    <name evidence="12" type="primary">KNAG0H02080</name>
    <name evidence="12" type="ordered locus">KNAG_0H02080</name>
</gene>
<dbReference type="InterPro" id="IPR011613">
    <property type="entry name" value="GH15-like"/>
</dbReference>
<evidence type="ECO:0000259" key="11">
    <source>
        <dbReference type="Pfam" id="PF00723"/>
    </source>
</evidence>
<keyword evidence="4" id="KW-0378">Hydrolase</keyword>
<evidence type="ECO:0000256" key="8">
    <source>
        <dbReference type="ARBA" id="ARBA00033442"/>
    </source>
</evidence>
<evidence type="ECO:0000313" key="12">
    <source>
        <dbReference type="EMBL" id="CCK71622.1"/>
    </source>
</evidence>
<dbReference type="RefSeq" id="XP_022465867.1">
    <property type="nucleotide sequence ID" value="XM_022609475.1"/>
</dbReference>
<dbReference type="KEGG" id="kng:KNAG_0H02080"/>
<dbReference type="InterPro" id="IPR008928">
    <property type="entry name" value="6-hairpin_glycosidase_sf"/>
</dbReference>
<dbReference type="OrthoDB" id="6123450at2759"/>
<comment type="catalytic activity">
    <reaction evidence="1">
        <text>Hydrolysis of terminal (1-&gt;4)-linked alpha-D-glucose residues successively from non-reducing ends of the chains with release of beta-D-glucose.</text>
        <dbReference type="EC" id="3.2.1.3"/>
    </reaction>
</comment>
<dbReference type="GO" id="GO:0000324">
    <property type="term" value="C:fungal-type vacuole"/>
    <property type="evidence" value="ECO:0007669"/>
    <property type="project" value="EnsemblFungi"/>
</dbReference>
<evidence type="ECO:0000256" key="7">
    <source>
        <dbReference type="ARBA" id="ARBA00023326"/>
    </source>
</evidence>
<dbReference type="Proteomes" id="UP000006310">
    <property type="component" value="Chromosome 8"/>
</dbReference>
<evidence type="ECO:0000313" key="13">
    <source>
        <dbReference type="Proteomes" id="UP000006310"/>
    </source>
</evidence>
<dbReference type="HOGENOM" id="CLU_012173_2_0_1"/>
<dbReference type="eggNOG" id="ENOG502QPM2">
    <property type="taxonomic scope" value="Eukaryota"/>
</dbReference>
<feature type="signal peptide" evidence="10">
    <location>
        <begin position="1"/>
        <end position="20"/>
    </location>
</feature>
<evidence type="ECO:0000256" key="5">
    <source>
        <dbReference type="ARBA" id="ARBA00023277"/>
    </source>
</evidence>
<evidence type="ECO:0000256" key="10">
    <source>
        <dbReference type="SAM" id="SignalP"/>
    </source>
</evidence>
<dbReference type="EC" id="3.2.1.3" evidence="3"/>
<feature type="chain" id="PRO_5003797390" description="glucan 1,4-alpha-glucosidase" evidence="10">
    <location>
        <begin position="21"/>
        <end position="519"/>
    </location>
</feature>
<dbReference type="InterPro" id="IPR012341">
    <property type="entry name" value="6hp_glycosidase-like_sf"/>
</dbReference>
<name>J7S1T2_HUIN7</name>
<dbReference type="EMBL" id="HE978321">
    <property type="protein sequence ID" value="CCK71622.1"/>
    <property type="molecule type" value="Genomic_DNA"/>
</dbReference>
<dbReference type="GO" id="GO:0004339">
    <property type="term" value="F:glucan 1,4-alpha-glucosidase activity"/>
    <property type="evidence" value="ECO:0007669"/>
    <property type="project" value="UniProtKB-EC"/>
</dbReference>
<proteinExistence type="inferred from homology"/>
<keyword evidence="13" id="KW-1185">Reference proteome</keyword>
<dbReference type="SUPFAM" id="SSF48208">
    <property type="entry name" value="Six-hairpin glycosidases"/>
    <property type="match status" value="1"/>
</dbReference>
<evidence type="ECO:0000256" key="9">
    <source>
        <dbReference type="ARBA" id="ARBA00033473"/>
    </source>
</evidence>
<keyword evidence="10" id="KW-0732">Signal</keyword>
<reference evidence="13" key="2">
    <citation type="submission" date="2012-08" db="EMBL/GenBank/DDBJ databases">
        <title>Genome sequence of Kazachstania naganishii.</title>
        <authorList>
            <person name="Gordon J.L."/>
            <person name="Armisen D."/>
            <person name="Proux-Wera E."/>
            <person name="OhEigeartaigh S.S."/>
            <person name="Byrne K.P."/>
            <person name="Wolfe K.H."/>
        </authorList>
    </citation>
    <scope>NUCLEOTIDE SEQUENCE [LARGE SCALE GENOMIC DNA]</scope>
    <source>
        <strain evidence="13">ATCC MYA-139 / BCRC 22969 / CBS 8797 / CCRC 22969 / KCTC 17520 / NBRC 10181 / NCYC 3082</strain>
    </source>
</reference>
<reference evidence="12 13" key="1">
    <citation type="journal article" date="2011" name="Proc. Natl. Acad. Sci. U.S.A.">
        <title>Evolutionary erosion of yeast sex chromosomes by mating-type switching accidents.</title>
        <authorList>
            <person name="Gordon J.L."/>
            <person name="Armisen D."/>
            <person name="Proux-Wera E."/>
            <person name="Oheigeartaigh S.S."/>
            <person name="Byrne K.P."/>
            <person name="Wolfe K.H."/>
        </authorList>
    </citation>
    <scope>NUCLEOTIDE SEQUENCE [LARGE SCALE GENOMIC DNA]</scope>
    <source>
        <strain evidence="13">ATCC MYA-139 / BCRC 22969 / CBS 8797 / CCRC 22969 / KCTC 17520 / NBRC 10181 / NCYC 3082</strain>
    </source>
</reference>
<dbReference type="Gene3D" id="1.50.10.10">
    <property type="match status" value="1"/>
</dbReference>
<comment type="similarity">
    <text evidence="2">Belongs to the glycosyl hydrolase 15 family.</text>
</comment>
<sequence length="519" mass="58185">MQSVIGVFAVVLVLVGVCDWGRSLVVAAAACGKYGLFQDACFVHDESVTLDYSDGLLDQQYAALVNRTDLEAWFEQEVQWAKERIQANIIVQAGVSVVVASPSKVAPDYYYQWVRDSAMTMLTFNDWRDELGDTAMGVLEGYLRNVYLLQRVDNLSGDFADNGANLGEPKFLVDNSPFNEPWGRPQNDGPPLRLISSLKILNDTEYGGALQQAFDTICLPDLNFVLDHWQDEHFDLWEEVRGQHFFTSMVQLYSIDKTIRFLQETELQTADALKLQLQTVRNNLQQFVGAQFASIREGIVVETPSNLGDRPSGLDIAVVLASLLVHPIDESTDGLPFDIDARELLETFHRLVQEMRDLYPINAGLHDLSGVALGRYPEDVYDGVGISEANPWFLCTAVGANLMYRLVTLYDDKKSDLVIPLNNSGIWQRFVALDTEIRVSHKEVVIPYHSQAFNKTLGNIFNFGDSFLSVIQSHVSDDGEMSEQFNKYTGYLTGASHLTWSYCEFLNAIKARDAAKSIL</sequence>